<dbReference type="RefSeq" id="WP_188366735.1">
    <property type="nucleotide sequence ID" value="NZ_BMDT01000001.1"/>
</dbReference>
<comment type="caution">
    <text evidence="4">The sequence shown here is derived from an EMBL/GenBank/DDBJ whole genome shotgun (WGS) entry which is preliminary data.</text>
</comment>
<dbReference type="Gene3D" id="1.10.10.10">
    <property type="entry name" value="Winged helix-like DNA-binding domain superfamily/Winged helix DNA-binding domain"/>
    <property type="match status" value="1"/>
</dbReference>
<dbReference type="EMBL" id="BMDT01000001">
    <property type="protein sequence ID" value="GGI64912.1"/>
    <property type="molecule type" value="Genomic_DNA"/>
</dbReference>
<proteinExistence type="predicted"/>
<name>A0A917N5P2_9ENTE</name>
<reference evidence="4" key="2">
    <citation type="submission" date="2020-09" db="EMBL/GenBank/DDBJ databases">
        <authorList>
            <person name="Sun Q."/>
            <person name="Sedlacek I."/>
        </authorList>
    </citation>
    <scope>NUCLEOTIDE SEQUENCE</scope>
    <source>
        <strain evidence="4">CCM 8433</strain>
    </source>
</reference>
<evidence type="ECO:0000313" key="4">
    <source>
        <dbReference type="EMBL" id="GGI64912.1"/>
    </source>
</evidence>
<gene>
    <name evidence="4" type="ORF">GCM10011482_05660</name>
</gene>
<evidence type="ECO:0000313" key="5">
    <source>
        <dbReference type="Proteomes" id="UP000622610"/>
    </source>
</evidence>
<protein>
    <recommendedName>
        <fullName evidence="3">Mga helix-turn-helix domain-containing protein</fullName>
    </recommendedName>
</protein>
<reference evidence="4" key="1">
    <citation type="journal article" date="2014" name="Int. J. Syst. Evol. Microbiol.">
        <title>Complete genome sequence of Corynebacterium casei LMG S-19264T (=DSM 44701T), isolated from a smear-ripened cheese.</title>
        <authorList>
            <consortium name="US DOE Joint Genome Institute (JGI-PGF)"/>
            <person name="Walter F."/>
            <person name="Albersmeier A."/>
            <person name="Kalinowski J."/>
            <person name="Ruckert C."/>
        </authorList>
    </citation>
    <scope>NUCLEOTIDE SEQUENCE</scope>
    <source>
        <strain evidence="4">CCM 8433</strain>
    </source>
</reference>
<dbReference type="InterPro" id="IPR036388">
    <property type="entry name" value="WH-like_DNA-bd_sf"/>
</dbReference>
<feature type="domain" description="Mga helix-turn-helix" evidence="3">
    <location>
        <begin position="88"/>
        <end position="173"/>
    </location>
</feature>
<dbReference type="Pfam" id="PF05043">
    <property type="entry name" value="Mga"/>
    <property type="match status" value="1"/>
</dbReference>
<evidence type="ECO:0000259" key="3">
    <source>
        <dbReference type="Pfam" id="PF05043"/>
    </source>
</evidence>
<keyword evidence="5" id="KW-1185">Reference proteome</keyword>
<evidence type="ECO:0000256" key="2">
    <source>
        <dbReference type="ARBA" id="ARBA00023163"/>
    </source>
</evidence>
<dbReference type="Proteomes" id="UP000622610">
    <property type="component" value="Unassembled WGS sequence"/>
</dbReference>
<evidence type="ECO:0000256" key="1">
    <source>
        <dbReference type="ARBA" id="ARBA00023015"/>
    </source>
</evidence>
<sequence>MINGQMTLVAPLGLDRDFLLKSHLLQVLDNAHDFLTTSEIAKQIPQFSIDVIQQTCRMLKEDLHVFFPEPACEFIISKRSGIRLIRRNVTLKQLINHYAQQDLSFILIQKLFLHREIVSIDFYEEHHISESTLRRKVRSINATINNYDIHITFAQKIKLTGSEFAIRSFYFSFLFLLYRQLSSLPLLDEQGFFESRSLKILDYLETSLTLREFDIFALVYYTYEQGVYAGIPLQLSEKEKYLFQQFHFPPKPPFLNNWSLIEWQFFLLFLYSSELLHYNFKVSLKDSAFNEVLDDSTNWVHAFQQTFHPLTVRQQQAVFHSISKYITLSHFVFMRDEIFFLFRIVNYSHLEQAAPNYYKRFLVFWKTFCQKSPHLDTNLFRLKSFTLMTYFSPLVAPLAPVTIAIYSEFAGFLSKYLSDRLTIHFQAFYQLTFVDSFLDADLIISTTPLHPDELLGTPAIIVEPTLNIADLLLIQDKIQVIVNERTE</sequence>
<dbReference type="PANTHER" id="PTHR30185:SF18">
    <property type="entry name" value="TRANSCRIPTIONAL REGULATOR MTLR"/>
    <property type="match status" value="1"/>
</dbReference>
<organism evidence="4 5">
    <name type="scientific">Enterococcus alcedinis</name>
    <dbReference type="NCBI Taxonomy" id="1274384"/>
    <lineage>
        <taxon>Bacteria</taxon>
        <taxon>Bacillati</taxon>
        <taxon>Bacillota</taxon>
        <taxon>Bacilli</taxon>
        <taxon>Lactobacillales</taxon>
        <taxon>Enterococcaceae</taxon>
        <taxon>Enterococcus</taxon>
    </lineage>
</organism>
<dbReference type="AlphaFoldDB" id="A0A917N5P2"/>
<accession>A0A917N5P2</accession>
<dbReference type="InterPro" id="IPR050661">
    <property type="entry name" value="BglG_antiterminators"/>
</dbReference>
<keyword evidence="2" id="KW-0804">Transcription</keyword>
<keyword evidence="1" id="KW-0805">Transcription regulation</keyword>
<dbReference type="PANTHER" id="PTHR30185">
    <property type="entry name" value="CRYPTIC BETA-GLUCOSIDE BGL OPERON ANTITERMINATOR"/>
    <property type="match status" value="1"/>
</dbReference>
<dbReference type="InterPro" id="IPR007737">
    <property type="entry name" value="Mga_HTH"/>
</dbReference>